<keyword evidence="1" id="KW-1185">Reference proteome</keyword>
<dbReference type="OMA" id="REASTIM"/>
<evidence type="ECO:0000313" key="1">
    <source>
        <dbReference type="Proteomes" id="UP000790787"/>
    </source>
</evidence>
<dbReference type="AlphaFoldDB" id="A0A1S4A5F2"/>
<reference evidence="1" key="1">
    <citation type="journal article" date="2014" name="Nat. Commun.">
        <title>The tobacco genome sequence and its comparison with those of tomato and potato.</title>
        <authorList>
            <person name="Sierro N."/>
            <person name="Battey J.N."/>
            <person name="Ouadi S."/>
            <person name="Bakaher N."/>
            <person name="Bovet L."/>
            <person name="Willig A."/>
            <person name="Goepfert S."/>
            <person name="Peitsch M.C."/>
            <person name="Ivanov N.V."/>
        </authorList>
    </citation>
    <scope>NUCLEOTIDE SEQUENCE [LARGE SCALE GENOMIC DNA]</scope>
</reference>
<reference evidence="2" key="2">
    <citation type="submission" date="2025-08" db="UniProtKB">
        <authorList>
            <consortium name="RefSeq"/>
        </authorList>
    </citation>
    <scope>IDENTIFICATION</scope>
    <source>
        <tissue evidence="2">Leaf</tissue>
    </source>
</reference>
<dbReference type="GeneID" id="107793893"/>
<protein>
    <submittedName>
        <fullName evidence="2">Uncharacterized protein LOC107793893</fullName>
    </submittedName>
</protein>
<dbReference type="PANTHER" id="PTHR48475:SF1">
    <property type="entry name" value="RNASE H TYPE-1 DOMAIN-CONTAINING PROTEIN"/>
    <property type="match status" value="1"/>
</dbReference>
<dbReference type="Proteomes" id="UP000790787">
    <property type="component" value="Chromosome 24"/>
</dbReference>
<evidence type="ECO:0000313" key="2">
    <source>
        <dbReference type="RefSeq" id="XP_016471824.1"/>
    </source>
</evidence>
<proteinExistence type="predicted"/>
<accession>A0A1S4A5F2</accession>
<name>A0A1S4A5F2_TOBAC</name>
<dbReference type="PANTHER" id="PTHR48475">
    <property type="entry name" value="RIBONUCLEASE H"/>
    <property type="match status" value="1"/>
</dbReference>
<dbReference type="PaxDb" id="4097-A0A1S4A5F2"/>
<dbReference type="KEGG" id="nta:107793893"/>
<organism evidence="1 2">
    <name type="scientific">Nicotiana tabacum</name>
    <name type="common">Common tobacco</name>
    <dbReference type="NCBI Taxonomy" id="4097"/>
    <lineage>
        <taxon>Eukaryota</taxon>
        <taxon>Viridiplantae</taxon>
        <taxon>Streptophyta</taxon>
        <taxon>Embryophyta</taxon>
        <taxon>Tracheophyta</taxon>
        <taxon>Spermatophyta</taxon>
        <taxon>Magnoliopsida</taxon>
        <taxon>eudicotyledons</taxon>
        <taxon>Gunneridae</taxon>
        <taxon>Pentapetalae</taxon>
        <taxon>asterids</taxon>
        <taxon>lamiids</taxon>
        <taxon>Solanales</taxon>
        <taxon>Solanaceae</taxon>
        <taxon>Nicotianoideae</taxon>
        <taxon>Nicotianeae</taxon>
        <taxon>Nicotiana</taxon>
    </lineage>
</organism>
<gene>
    <name evidence="2" type="primary">LOC107793893</name>
</gene>
<sequence>MCKKFTRIEFKHIPRIQNEYSFHVDDDLDGKSWYYNIKRFLRTREYTESATNGEKRPLKRLANHFFLNAEVLYRRTPDLGLLRCVDVAEETRLLEEIHSGTCGPHMNGFTLSKKILRARYIWMTMESDRIRYMKKCH</sequence>
<dbReference type="Gene3D" id="1.10.340.70">
    <property type="match status" value="1"/>
</dbReference>
<dbReference type="OrthoDB" id="1303694at2759"/>
<dbReference type="RefSeq" id="XP_016471824.1">
    <property type="nucleotide sequence ID" value="XM_016616338.1"/>
</dbReference>